<accession>A0A8X7BP05</accession>
<dbReference type="EMBL" id="BMAV01000659">
    <property type="protein sequence ID" value="GFY38118.1"/>
    <property type="molecule type" value="Genomic_DNA"/>
</dbReference>
<comment type="caution">
    <text evidence="2">The sequence shown here is derived from an EMBL/GenBank/DDBJ whole genome shotgun (WGS) entry which is preliminary data.</text>
</comment>
<feature type="region of interest" description="Disordered" evidence="1">
    <location>
        <begin position="1"/>
        <end position="36"/>
    </location>
</feature>
<gene>
    <name evidence="2" type="ORF">TNIN_80581</name>
</gene>
<dbReference type="AlphaFoldDB" id="A0A8X7BP05"/>
<evidence type="ECO:0000256" key="1">
    <source>
        <dbReference type="SAM" id="MobiDB-lite"/>
    </source>
</evidence>
<dbReference type="OrthoDB" id="10477788at2759"/>
<sequence length="121" mass="13675">MQENGKKRSYPGPRRGGLRFRQGPHNSGTYTNLYEQRPPIDSTVQVAFFEELNPLQQLLHTNEPAVDKSRVHCKRSSKTQMTVESDFKIGREMEQKKRVGIRCTPVEFAKRGSGGIGLGTL</sequence>
<evidence type="ECO:0000313" key="3">
    <source>
        <dbReference type="Proteomes" id="UP000886998"/>
    </source>
</evidence>
<proteinExistence type="predicted"/>
<feature type="compositionally biased region" description="Polar residues" evidence="1">
    <location>
        <begin position="24"/>
        <end position="34"/>
    </location>
</feature>
<organism evidence="2 3">
    <name type="scientific">Trichonephila inaurata madagascariensis</name>
    <dbReference type="NCBI Taxonomy" id="2747483"/>
    <lineage>
        <taxon>Eukaryota</taxon>
        <taxon>Metazoa</taxon>
        <taxon>Ecdysozoa</taxon>
        <taxon>Arthropoda</taxon>
        <taxon>Chelicerata</taxon>
        <taxon>Arachnida</taxon>
        <taxon>Araneae</taxon>
        <taxon>Araneomorphae</taxon>
        <taxon>Entelegynae</taxon>
        <taxon>Araneoidea</taxon>
        <taxon>Nephilidae</taxon>
        <taxon>Trichonephila</taxon>
        <taxon>Trichonephila inaurata</taxon>
    </lineage>
</organism>
<evidence type="ECO:0000313" key="2">
    <source>
        <dbReference type="EMBL" id="GFY38118.1"/>
    </source>
</evidence>
<keyword evidence="3" id="KW-1185">Reference proteome</keyword>
<name>A0A8X7BP05_9ARAC</name>
<reference evidence="2" key="1">
    <citation type="submission" date="2020-08" db="EMBL/GenBank/DDBJ databases">
        <title>Multicomponent nature underlies the extraordinary mechanical properties of spider dragline silk.</title>
        <authorList>
            <person name="Kono N."/>
            <person name="Nakamura H."/>
            <person name="Mori M."/>
            <person name="Yoshida Y."/>
            <person name="Ohtoshi R."/>
            <person name="Malay A.D."/>
            <person name="Moran D.A.P."/>
            <person name="Tomita M."/>
            <person name="Numata K."/>
            <person name="Arakawa K."/>
        </authorList>
    </citation>
    <scope>NUCLEOTIDE SEQUENCE</scope>
</reference>
<dbReference type="Proteomes" id="UP000886998">
    <property type="component" value="Unassembled WGS sequence"/>
</dbReference>
<protein>
    <submittedName>
        <fullName evidence="2">Uncharacterized protein</fullName>
    </submittedName>
</protein>